<organism evidence="2 3">
    <name type="scientific">Pseudomonas rhodesiae</name>
    <dbReference type="NCBI Taxonomy" id="76760"/>
    <lineage>
        <taxon>Bacteria</taxon>
        <taxon>Pseudomonadati</taxon>
        <taxon>Pseudomonadota</taxon>
        <taxon>Gammaproteobacteria</taxon>
        <taxon>Pseudomonadales</taxon>
        <taxon>Pseudomonadaceae</taxon>
        <taxon>Pseudomonas</taxon>
    </lineage>
</organism>
<protein>
    <submittedName>
        <fullName evidence="2">Uncharacterized protein</fullName>
    </submittedName>
</protein>
<keyword evidence="3" id="KW-1185">Reference proteome</keyword>
<name>A0AAE8HBQ3_9PSED</name>
<dbReference type="EMBL" id="LT629801">
    <property type="protein sequence ID" value="SDV03439.1"/>
    <property type="molecule type" value="Genomic_DNA"/>
</dbReference>
<dbReference type="Proteomes" id="UP000182085">
    <property type="component" value="Chromosome I"/>
</dbReference>
<keyword evidence="1" id="KW-0812">Transmembrane</keyword>
<keyword evidence="1" id="KW-0472">Membrane</keyword>
<reference evidence="2 3" key="1">
    <citation type="submission" date="2016-10" db="EMBL/GenBank/DDBJ databases">
        <authorList>
            <person name="Varghese N."/>
            <person name="Submissions S."/>
        </authorList>
    </citation>
    <scope>NUCLEOTIDE SEQUENCE [LARGE SCALE GENOMIC DNA]</scope>
    <source>
        <strain evidence="2 3">BS2777</strain>
    </source>
</reference>
<feature type="transmembrane region" description="Helical" evidence="1">
    <location>
        <begin position="114"/>
        <end position="133"/>
    </location>
</feature>
<dbReference type="AlphaFoldDB" id="A0AAE8HBQ3"/>
<feature type="transmembrane region" description="Helical" evidence="1">
    <location>
        <begin position="49"/>
        <end position="76"/>
    </location>
</feature>
<sequence>MKKQKALKALEKLGHDTSVSLPDSKALSGRDFFYAKFYIEDPRPWRRRYMLVFGGWLLSGCFSIALTGVLIMVTYLSEAPEASSLRNWFFGGVAMSVVFSVAQIEVLYGRIHWVWVNVAIYLACLLVALPSIAYRPNAYLYSLCLLSPLIGLLILNSNRCRELRHKMVEIRHKREAIIAALKKQGRWKWW</sequence>
<feature type="transmembrane region" description="Helical" evidence="1">
    <location>
        <begin position="139"/>
        <end position="157"/>
    </location>
</feature>
<feature type="transmembrane region" description="Helical" evidence="1">
    <location>
        <begin position="88"/>
        <end position="107"/>
    </location>
</feature>
<dbReference type="RefSeq" id="WP_052198960.1">
    <property type="nucleotide sequence ID" value="NZ_BAAAEG010000001.1"/>
</dbReference>
<proteinExistence type="predicted"/>
<evidence type="ECO:0000256" key="1">
    <source>
        <dbReference type="SAM" id="Phobius"/>
    </source>
</evidence>
<evidence type="ECO:0000313" key="2">
    <source>
        <dbReference type="EMBL" id="SDV03439.1"/>
    </source>
</evidence>
<accession>A0AAE8HBQ3</accession>
<keyword evidence="1" id="KW-1133">Transmembrane helix</keyword>
<evidence type="ECO:0000313" key="3">
    <source>
        <dbReference type="Proteomes" id="UP000182085"/>
    </source>
</evidence>
<gene>
    <name evidence="2" type="ORF">SAMN04490209_2091</name>
</gene>